<dbReference type="RefSeq" id="WP_051513409.1">
    <property type="nucleotide sequence ID" value="NZ_AVFL01000030.1"/>
</dbReference>
<dbReference type="GO" id="GO:0044781">
    <property type="term" value="P:bacterial-type flagellum organization"/>
    <property type="evidence" value="ECO:0007669"/>
    <property type="project" value="UniProtKB-UniRule"/>
</dbReference>
<evidence type="ECO:0000256" key="3">
    <source>
        <dbReference type="ARBA" id="ARBA00022795"/>
    </source>
</evidence>
<sequence>MTTINNTAAQTASTAAAATTKSSAAGKLTQDYDSFLKLLTTQMQNQDPLSPTDSNEFTNQLVQFSQVEQQINQNEKLEKLLTMQSNNQTQASLGFIGLDVEATGSAFSYDGSPVKMSYTLPEASTSTTIQIKNEKGVVVRTMDGSRSTSRQELTWDGRKSDGSAAPAGDYSMSVVAPNASAKLMTATTTTFGRVSGIESGNGVTTLLMGNTPIKMENVLSARPPAAAAA</sequence>
<evidence type="ECO:0000256" key="1">
    <source>
        <dbReference type="ARBA" id="ARBA00010577"/>
    </source>
</evidence>
<dbReference type="STRING" id="1385369.N825_21605"/>
<organism evidence="8 9">
    <name type="scientific">Skermanella stibiiresistens SB22</name>
    <dbReference type="NCBI Taxonomy" id="1385369"/>
    <lineage>
        <taxon>Bacteria</taxon>
        <taxon>Pseudomonadati</taxon>
        <taxon>Pseudomonadota</taxon>
        <taxon>Alphaproteobacteria</taxon>
        <taxon>Rhodospirillales</taxon>
        <taxon>Azospirillaceae</taxon>
        <taxon>Skermanella</taxon>
    </lineage>
</organism>
<dbReference type="Pfam" id="PF03963">
    <property type="entry name" value="FlgD"/>
    <property type="match status" value="1"/>
</dbReference>
<evidence type="ECO:0000256" key="2">
    <source>
        <dbReference type="ARBA" id="ARBA00016013"/>
    </source>
</evidence>
<keyword evidence="9" id="KW-1185">Reference proteome</keyword>
<keyword evidence="3 5" id="KW-1005">Bacterial flagellum biogenesis</keyword>
<dbReference type="AlphaFoldDB" id="W9GX51"/>
<evidence type="ECO:0000313" key="8">
    <source>
        <dbReference type="EMBL" id="EWY37186.1"/>
    </source>
</evidence>
<accession>W9GX51</accession>
<feature type="region of interest" description="Disordered" evidence="6">
    <location>
        <begin position="142"/>
        <end position="166"/>
    </location>
</feature>
<dbReference type="InterPro" id="IPR005648">
    <property type="entry name" value="FlgD"/>
</dbReference>
<name>W9GX51_9PROT</name>
<gene>
    <name evidence="8" type="ORF">N825_21605</name>
</gene>
<evidence type="ECO:0000256" key="5">
    <source>
        <dbReference type="RuleBase" id="RU362076"/>
    </source>
</evidence>
<dbReference type="InterPro" id="IPR025965">
    <property type="entry name" value="FlgD/Vpr_Ig-like"/>
</dbReference>
<feature type="domain" description="FlgD/Vpr Ig-like" evidence="7">
    <location>
        <begin position="110"/>
        <end position="179"/>
    </location>
</feature>
<dbReference type="Gene3D" id="2.60.40.4070">
    <property type="match status" value="1"/>
</dbReference>
<evidence type="ECO:0000313" key="9">
    <source>
        <dbReference type="Proteomes" id="UP000019486"/>
    </source>
</evidence>
<reference evidence="8 9" key="1">
    <citation type="submission" date="2013-08" db="EMBL/GenBank/DDBJ databases">
        <title>The genome sequence of Skermanella stibiiresistens.</title>
        <authorList>
            <person name="Zhu W."/>
            <person name="Wang G."/>
        </authorList>
    </citation>
    <scope>NUCLEOTIDE SEQUENCE [LARGE SCALE GENOMIC DNA]</scope>
    <source>
        <strain evidence="8 9">SB22</strain>
    </source>
</reference>
<comment type="function">
    <text evidence="4 5">Required for flagellar hook formation. May act as a scaffolding protein.</text>
</comment>
<dbReference type="EMBL" id="AVFL01000030">
    <property type="protein sequence ID" value="EWY37186.1"/>
    <property type="molecule type" value="Genomic_DNA"/>
</dbReference>
<proteinExistence type="inferred from homology"/>
<comment type="similarity">
    <text evidence="1 5">Belongs to the FlgD family.</text>
</comment>
<dbReference type="PATRIC" id="fig|1385369.3.peg.5864"/>
<comment type="caution">
    <text evidence="8">The sequence shown here is derived from an EMBL/GenBank/DDBJ whole genome shotgun (WGS) entry which is preliminary data.</text>
</comment>
<protein>
    <recommendedName>
        <fullName evidence="2 5">Basal-body rod modification protein FlgD</fullName>
    </recommendedName>
</protein>
<evidence type="ECO:0000256" key="4">
    <source>
        <dbReference type="ARBA" id="ARBA00024746"/>
    </source>
</evidence>
<dbReference type="Pfam" id="PF13860">
    <property type="entry name" value="FlgD_ig"/>
    <property type="match status" value="1"/>
</dbReference>
<evidence type="ECO:0000259" key="7">
    <source>
        <dbReference type="Pfam" id="PF13860"/>
    </source>
</evidence>
<dbReference type="OrthoDB" id="9785233at2"/>
<evidence type="ECO:0000256" key="6">
    <source>
        <dbReference type="SAM" id="MobiDB-lite"/>
    </source>
</evidence>
<dbReference type="Proteomes" id="UP000019486">
    <property type="component" value="Unassembled WGS sequence"/>
</dbReference>
<dbReference type="Gene3D" id="2.30.30.910">
    <property type="match status" value="1"/>
</dbReference>